<evidence type="ECO:0000313" key="2">
    <source>
        <dbReference type="Proteomes" id="UP001056120"/>
    </source>
</evidence>
<name>A0ACB9ART1_9ASTR</name>
<organism evidence="1 2">
    <name type="scientific">Smallanthus sonchifolius</name>
    <dbReference type="NCBI Taxonomy" id="185202"/>
    <lineage>
        <taxon>Eukaryota</taxon>
        <taxon>Viridiplantae</taxon>
        <taxon>Streptophyta</taxon>
        <taxon>Embryophyta</taxon>
        <taxon>Tracheophyta</taxon>
        <taxon>Spermatophyta</taxon>
        <taxon>Magnoliopsida</taxon>
        <taxon>eudicotyledons</taxon>
        <taxon>Gunneridae</taxon>
        <taxon>Pentapetalae</taxon>
        <taxon>asterids</taxon>
        <taxon>campanulids</taxon>
        <taxon>Asterales</taxon>
        <taxon>Asteraceae</taxon>
        <taxon>Asteroideae</taxon>
        <taxon>Heliantheae alliance</taxon>
        <taxon>Millerieae</taxon>
        <taxon>Smallanthus</taxon>
    </lineage>
</organism>
<gene>
    <name evidence="1" type="ORF">L1987_70632</name>
</gene>
<comment type="caution">
    <text evidence="1">The sequence shown here is derived from an EMBL/GenBank/DDBJ whole genome shotgun (WGS) entry which is preliminary data.</text>
</comment>
<sequence length="350" mass="39501">MRGRSDPMKIDAQINGSWEPSVARTDEEDEVVEDKDLIEEHLEMPLQKLEVGQNQVMILDQDQENAQQDEGNQDQEDVNVQQDEANQDQEQDIVQQVEVGQDQEQDIVQYYEVGEGQEDNQTEEEEESFYLVSLFEEIMNQDYYEIQEYDEAHEEDEVVEIEADESTTMTEVAEIFETHEGNGVLERESEVKEERESEVLPECLLMMMYEPKLSMEVSKETWVCRTDFIQRQSSKKKPPAPAPLPVSAKPDGGDESSVSVATVNDVMRVAGGGFPTALPLPARSSMAMVVEQKLAKAVGYEPFVLTRCKSEPMKTVASSKLQPESCVLENRKLERLSRVAFSVGAAGLGF</sequence>
<accession>A0ACB9ART1</accession>
<protein>
    <submittedName>
        <fullName evidence="1">Uncharacterized protein</fullName>
    </submittedName>
</protein>
<keyword evidence="2" id="KW-1185">Reference proteome</keyword>
<dbReference type="EMBL" id="CM042041">
    <property type="protein sequence ID" value="KAI3712083.1"/>
    <property type="molecule type" value="Genomic_DNA"/>
</dbReference>
<evidence type="ECO:0000313" key="1">
    <source>
        <dbReference type="EMBL" id="KAI3712083.1"/>
    </source>
</evidence>
<proteinExistence type="predicted"/>
<reference evidence="1 2" key="2">
    <citation type="journal article" date="2022" name="Mol. Ecol. Resour.">
        <title>The genomes of chicory, endive, great burdock and yacon provide insights into Asteraceae paleo-polyploidization history and plant inulin production.</title>
        <authorList>
            <person name="Fan W."/>
            <person name="Wang S."/>
            <person name="Wang H."/>
            <person name="Wang A."/>
            <person name="Jiang F."/>
            <person name="Liu H."/>
            <person name="Zhao H."/>
            <person name="Xu D."/>
            <person name="Zhang Y."/>
        </authorList>
    </citation>
    <scope>NUCLEOTIDE SEQUENCE [LARGE SCALE GENOMIC DNA]</scope>
    <source>
        <strain evidence="2">cv. Yunnan</strain>
        <tissue evidence="1">Leaves</tissue>
    </source>
</reference>
<reference evidence="2" key="1">
    <citation type="journal article" date="2022" name="Mol. Ecol. Resour.">
        <title>The genomes of chicory, endive, great burdock and yacon provide insights into Asteraceae palaeo-polyploidization history and plant inulin production.</title>
        <authorList>
            <person name="Fan W."/>
            <person name="Wang S."/>
            <person name="Wang H."/>
            <person name="Wang A."/>
            <person name="Jiang F."/>
            <person name="Liu H."/>
            <person name="Zhao H."/>
            <person name="Xu D."/>
            <person name="Zhang Y."/>
        </authorList>
    </citation>
    <scope>NUCLEOTIDE SEQUENCE [LARGE SCALE GENOMIC DNA]</scope>
    <source>
        <strain evidence="2">cv. Yunnan</strain>
    </source>
</reference>
<dbReference type="Proteomes" id="UP001056120">
    <property type="component" value="Linkage Group LG24"/>
</dbReference>